<evidence type="ECO:0000256" key="1">
    <source>
        <dbReference type="SAM" id="MobiDB-lite"/>
    </source>
</evidence>
<proteinExistence type="predicted"/>
<dbReference type="Proteomes" id="UP001370100">
    <property type="component" value="Unassembled WGS sequence"/>
</dbReference>
<evidence type="ECO:0000313" key="3">
    <source>
        <dbReference type="Proteomes" id="UP001370100"/>
    </source>
</evidence>
<evidence type="ECO:0000313" key="2">
    <source>
        <dbReference type="EMBL" id="MEJ2886400.1"/>
    </source>
</evidence>
<gene>
    <name evidence="2" type="ORF">WCD41_08030</name>
</gene>
<feature type="compositionally biased region" description="Low complexity" evidence="1">
    <location>
        <begin position="25"/>
        <end position="40"/>
    </location>
</feature>
<reference evidence="2 3" key="1">
    <citation type="submission" date="2024-03" db="EMBL/GenBank/DDBJ databases">
        <title>Actinomycetospora sp. OC33-EN06, a novel actinomycete isolated from wild orchid (Aerides multiflora).</title>
        <authorList>
            <person name="Suriyachadkun C."/>
        </authorList>
    </citation>
    <scope>NUCLEOTIDE SEQUENCE [LARGE SCALE GENOMIC DNA]</scope>
    <source>
        <strain evidence="2 3">OC33-EN06</strain>
    </source>
</reference>
<sequence length="56" mass="6083">MIKNRELALIPDSALELVEPPPTSSAPTPRASTARASRAPRATDRRPARRSECSAR</sequence>
<accession>A0ABU8N1Z4</accession>
<feature type="region of interest" description="Disordered" evidence="1">
    <location>
        <begin position="13"/>
        <end position="56"/>
    </location>
</feature>
<comment type="caution">
    <text evidence="2">The sequence shown here is derived from an EMBL/GenBank/DDBJ whole genome shotgun (WGS) entry which is preliminary data.</text>
</comment>
<keyword evidence="3" id="KW-1185">Reference proteome</keyword>
<dbReference type="RefSeq" id="WP_337712886.1">
    <property type="nucleotide sequence ID" value="NZ_JBBEGL010000002.1"/>
</dbReference>
<protein>
    <submittedName>
        <fullName evidence="2">Uncharacterized protein</fullName>
    </submittedName>
</protein>
<dbReference type="EMBL" id="JBBEGL010000002">
    <property type="protein sequence ID" value="MEJ2886400.1"/>
    <property type="molecule type" value="Genomic_DNA"/>
</dbReference>
<feature type="compositionally biased region" description="Basic and acidic residues" evidence="1">
    <location>
        <begin position="41"/>
        <end position="56"/>
    </location>
</feature>
<name>A0ABU8N1Z4_9PSEU</name>
<organism evidence="2 3">
    <name type="scientific">Actinomycetospora aeridis</name>
    <dbReference type="NCBI Taxonomy" id="3129231"/>
    <lineage>
        <taxon>Bacteria</taxon>
        <taxon>Bacillati</taxon>
        <taxon>Actinomycetota</taxon>
        <taxon>Actinomycetes</taxon>
        <taxon>Pseudonocardiales</taxon>
        <taxon>Pseudonocardiaceae</taxon>
        <taxon>Actinomycetospora</taxon>
    </lineage>
</organism>